<evidence type="ECO:0000256" key="1">
    <source>
        <dbReference type="ARBA" id="ARBA00003408"/>
    </source>
</evidence>
<feature type="transmembrane region" description="Helical" evidence="13">
    <location>
        <begin position="423"/>
        <end position="442"/>
    </location>
</feature>
<reference evidence="14 15" key="1">
    <citation type="submission" date="2020-11" db="EMBL/GenBank/DDBJ databases">
        <title>Fusibacter basophilias sp. nov.</title>
        <authorList>
            <person name="Qiu D."/>
        </authorList>
    </citation>
    <scope>NUCLEOTIDE SEQUENCE [LARGE SCALE GENOMIC DNA]</scope>
    <source>
        <strain evidence="14 15">Q10-2</strain>
    </source>
</reference>
<dbReference type="RefSeq" id="WP_194703349.1">
    <property type="nucleotide sequence ID" value="NZ_JADKNH010000013.1"/>
</dbReference>
<dbReference type="CDD" id="cd13140">
    <property type="entry name" value="MATE_like_1"/>
    <property type="match status" value="1"/>
</dbReference>
<comment type="subcellular location">
    <subcellularLocation>
        <location evidence="2">Cell membrane</location>
        <topology evidence="2">Multi-pass membrane protein</topology>
    </subcellularLocation>
</comment>
<organism evidence="14 15">
    <name type="scientific">Fusibacter ferrireducens</name>
    <dbReference type="NCBI Taxonomy" id="2785058"/>
    <lineage>
        <taxon>Bacteria</taxon>
        <taxon>Bacillati</taxon>
        <taxon>Bacillota</taxon>
        <taxon>Clostridia</taxon>
        <taxon>Eubacteriales</taxon>
        <taxon>Eubacteriales Family XII. Incertae Sedis</taxon>
        <taxon>Fusibacter</taxon>
    </lineage>
</organism>
<dbReference type="InterPro" id="IPR050222">
    <property type="entry name" value="MATE_MdtK"/>
</dbReference>
<evidence type="ECO:0000256" key="13">
    <source>
        <dbReference type="SAM" id="Phobius"/>
    </source>
</evidence>
<keyword evidence="9 13" id="KW-1133">Transmembrane helix</keyword>
<dbReference type="Pfam" id="PF01554">
    <property type="entry name" value="MatE"/>
    <property type="match status" value="2"/>
</dbReference>
<protein>
    <recommendedName>
        <fullName evidence="4">Probable multidrug resistance protein NorM</fullName>
    </recommendedName>
    <alternativeName>
        <fullName evidence="12">Multidrug-efflux transporter</fullName>
    </alternativeName>
</protein>
<feature type="transmembrane region" description="Helical" evidence="13">
    <location>
        <begin position="138"/>
        <end position="160"/>
    </location>
</feature>
<evidence type="ECO:0000256" key="2">
    <source>
        <dbReference type="ARBA" id="ARBA00004651"/>
    </source>
</evidence>
<dbReference type="PANTHER" id="PTHR43298">
    <property type="entry name" value="MULTIDRUG RESISTANCE PROTEIN NORM-RELATED"/>
    <property type="match status" value="1"/>
</dbReference>
<dbReference type="PANTHER" id="PTHR43298:SF2">
    <property type="entry name" value="FMN_FAD EXPORTER YEEO-RELATED"/>
    <property type="match status" value="1"/>
</dbReference>
<evidence type="ECO:0000313" key="14">
    <source>
        <dbReference type="EMBL" id="MBF4695106.1"/>
    </source>
</evidence>
<keyword evidence="5" id="KW-0813">Transport</keyword>
<feature type="transmembrane region" description="Helical" evidence="13">
    <location>
        <begin position="393"/>
        <end position="411"/>
    </location>
</feature>
<dbReference type="InterPro" id="IPR048279">
    <property type="entry name" value="MdtK-like"/>
</dbReference>
<evidence type="ECO:0000256" key="4">
    <source>
        <dbReference type="ARBA" id="ARBA00020268"/>
    </source>
</evidence>
<feature type="transmembrane region" description="Helical" evidence="13">
    <location>
        <begin position="51"/>
        <end position="71"/>
    </location>
</feature>
<evidence type="ECO:0000313" key="15">
    <source>
        <dbReference type="Proteomes" id="UP000614200"/>
    </source>
</evidence>
<feature type="transmembrane region" description="Helical" evidence="13">
    <location>
        <begin position="197"/>
        <end position="223"/>
    </location>
</feature>
<dbReference type="EMBL" id="JADKNH010000013">
    <property type="protein sequence ID" value="MBF4695106.1"/>
    <property type="molecule type" value="Genomic_DNA"/>
</dbReference>
<dbReference type="InterPro" id="IPR002528">
    <property type="entry name" value="MATE_fam"/>
</dbReference>
<dbReference type="Proteomes" id="UP000614200">
    <property type="component" value="Unassembled WGS sequence"/>
</dbReference>
<feature type="transmembrane region" description="Helical" evidence="13">
    <location>
        <begin position="328"/>
        <end position="352"/>
    </location>
</feature>
<keyword evidence="10" id="KW-0406">Ion transport</keyword>
<keyword evidence="15" id="KW-1185">Reference proteome</keyword>
<comment type="caution">
    <text evidence="14">The sequence shown here is derived from an EMBL/GenBank/DDBJ whole genome shotgun (WGS) entry which is preliminary data.</text>
</comment>
<evidence type="ECO:0000256" key="12">
    <source>
        <dbReference type="ARBA" id="ARBA00031636"/>
    </source>
</evidence>
<evidence type="ECO:0000256" key="11">
    <source>
        <dbReference type="ARBA" id="ARBA00023136"/>
    </source>
</evidence>
<keyword evidence="6" id="KW-0050">Antiport</keyword>
<sequence>MSEVNKRINLTEGSIIHNLLKMSIPIMGTSFMQMAYNMIDMIWIGILGSKAVAAVGIAGFYVWFSFAFVLLSKTGTEIKVAQATGAGKDGDAERYARSGFQVIFMIGIVYTLVLIWFNNGLIGFFNTKDFEVETMSKLYLVIIAFGMVFSFSNQVFTGIFNGRGDSKSPFKINATGLMVNIILDPILILGFGPIPAFGVAGAAVATVFAQCVVFLQFICSIKFKHRLFQQFTFIKKPDFKSIESIVMMGVPPGLQSGLFTFISMFIARMIAVYGATPIAVQKVGSQIEAITWMTAGGLAVALGAFVGQNYGAGQFRRVLEGYRKAMGVAICLGILNSILLFFGAKWLFMIFIREPVAISQGIDYLRILAVSQLFMCVEITASGAFNGIGNTKPAAITSIIFNLMRIPFAYYLSTQTPLGLNGIWWAISISSIFKGIIIFTWFRMMIRKSPEFANAI</sequence>
<keyword evidence="8 13" id="KW-0812">Transmembrane</keyword>
<evidence type="ECO:0000256" key="7">
    <source>
        <dbReference type="ARBA" id="ARBA00022475"/>
    </source>
</evidence>
<gene>
    <name evidence="14" type="ORF">ISU02_18560</name>
</gene>
<evidence type="ECO:0000256" key="10">
    <source>
        <dbReference type="ARBA" id="ARBA00023065"/>
    </source>
</evidence>
<feature type="transmembrane region" description="Helical" evidence="13">
    <location>
        <begin position="364"/>
        <end position="381"/>
    </location>
</feature>
<keyword evidence="7" id="KW-1003">Cell membrane</keyword>
<proteinExistence type="inferred from homology"/>
<feature type="transmembrane region" description="Helical" evidence="13">
    <location>
        <begin position="290"/>
        <end position="307"/>
    </location>
</feature>
<keyword evidence="11 13" id="KW-0472">Membrane</keyword>
<evidence type="ECO:0000256" key="3">
    <source>
        <dbReference type="ARBA" id="ARBA00010199"/>
    </source>
</evidence>
<evidence type="ECO:0000256" key="5">
    <source>
        <dbReference type="ARBA" id="ARBA00022448"/>
    </source>
</evidence>
<accession>A0ABR9ZXL3</accession>
<feature type="transmembrane region" description="Helical" evidence="13">
    <location>
        <begin position="244"/>
        <end position="270"/>
    </location>
</feature>
<evidence type="ECO:0000256" key="8">
    <source>
        <dbReference type="ARBA" id="ARBA00022692"/>
    </source>
</evidence>
<comment type="function">
    <text evidence="1">Multidrug efflux pump.</text>
</comment>
<dbReference type="NCBIfam" id="TIGR00797">
    <property type="entry name" value="matE"/>
    <property type="match status" value="1"/>
</dbReference>
<dbReference type="PIRSF" id="PIRSF006603">
    <property type="entry name" value="DinF"/>
    <property type="match status" value="1"/>
</dbReference>
<comment type="similarity">
    <text evidence="3">Belongs to the multi antimicrobial extrusion (MATE) (TC 2.A.66.1) family.</text>
</comment>
<evidence type="ECO:0000256" key="6">
    <source>
        <dbReference type="ARBA" id="ARBA00022449"/>
    </source>
</evidence>
<name>A0ABR9ZXL3_9FIRM</name>
<evidence type="ECO:0000256" key="9">
    <source>
        <dbReference type="ARBA" id="ARBA00022989"/>
    </source>
</evidence>
<feature type="transmembrane region" description="Helical" evidence="13">
    <location>
        <begin position="98"/>
        <end position="118"/>
    </location>
</feature>